<dbReference type="AlphaFoldDB" id="A0A3L6KTF6"/>
<organism evidence="8 9">
    <name type="scientific">Trypanosoma brucei equiperdum</name>
    <dbReference type="NCBI Taxonomy" id="630700"/>
    <lineage>
        <taxon>Eukaryota</taxon>
        <taxon>Discoba</taxon>
        <taxon>Euglenozoa</taxon>
        <taxon>Kinetoplastea</taxon>
        <taxon>Metakinetoplastina</taxon>
        <taxon>Trypanosomatida</taxon>
        <taxon>Trypanosomatidae</taxon>
        <taxon>Trypanosoma</taxon>
    </lineage>
</organism>
<comment type="subcellular location">
    <subcellularLocation>
        <location evidence="1">Nucleus</location>
    </subcellularLocation>
</comment>
<sequence length="535" mass="59433">MDYRNDIQQLARAHQFRLHPLALKGLSDYLATLNGNIDAQRNALRDIFALLHRACGLERFVDGEKVKSVVSLHSSKVQGAIDGVVPTVDVLSLDDTPYAYIDEWSGEVRVQSTRQHGDRFTVLNQRYLFARKRCLRSGLFSRDSSKQPIDQGLPSLVPSIALEGIDPSDTVAVLGMLVKHSSATYLEDIYGRVKLIMRGCVHPPVGVVGEGFFVVVKGQWVGGLFVVASVDLPPAERREDTLRVVGSDFDLFGRRPDDVVAAFRREKTSLGSVVIVMSQIHLDQRSTVDSLISFFREMQNRSEAELTDTTLVMVGEFCSSPIHYDDVSHLPEPFEGCDRYRSLMNILATVITVNAPSVAQLTQVVIVPGCGDITGLLGVLPQPPIVSTFGKVLQARLKKVVLAPNPCRLRFFTHEMIVVRRDFSRSLREKERTFEWSRHEASTPVISFESIAKTILDEAHLAPGVTEGILWKADKALCLPVLPHLLVMCDSTEQWECSYKGVRIVNPGPFSLGKTFLWYTPADGECSLSSVDDQV</sequence>
<dbReference type="GO" id="GO:0006261">
    <property type="term" value="P:DNA-templated DNA replication"/>
    <property type="evidence" value="ECO:0007669"/>
    <property type="project" value="InterPro"/>
</dbReference>
<proteinExistence type="inferred from homology"/>
<evidence type="ECO:0000313" key="8">
    <source>
        <dbReference type="EMBL" id="RHW66941.1"/>
    </source>
</evidence>
<dbReference type="EMBL" id="QSBY01000017">
    <property type="protein sequence ID" value="RHW66941.1"/>
    <property type="molecule type" value="Genomic_DNA"/>
</dbReference>
<dbReference type="PANTHER" id="PTHR12708">
    <property type="entry name" value="DNA POLYMERASE EPSILON SUBUNIT B"/>
    <property type="match status" value="1"/>
</dbReference>
<evidence type="ECO:0000256" key="1">
    <source>
        <dbReference type="ARBA" id="ARBA00004123"/>
    </source>
</evidence>
<dbReference type="PANTHER" id="PTHR12708:SF0">
    <property type="entry name" value="DNA POLYMERASE EPSILON SUBUNIT 2"/>
    <property type="match status" value="1"/>
</dbReference>
<dbReference type="InterPro" id="IPR016266">
    <property type="entry name" value="POLE2"/>
</dbReference>
<dbReference type="Pfam" id="PF04042">
    <property type="entry name" value="DNA_pol_E_B"/>
    <property type="match status" value="1"/>
</dbReference>
<dbReference type="GO" id="GO:0003677">
    <property type="term" value="F:DNA binding"/>
    <property type="evidence" value="ECO:0007669"/>
    <property type="project" value="UniProtKB-KW"/>
</dbReference>
<keyword evidence="3" id="KW-0235">DNA replication</keyword>
<evidence type="ECO:0000259" key="7">
    <source>
        <dbReference type="Pfam" id="PF04042"/>
    </source>
</evidence>
<dbReference type="Proteomes" id="UP000266743">
    <property type="component" value="Unassembled WGS sequence"/>
</dbReference>
<evidence type="ECO:0000256" key="3">
    <source>
        <dbReference type="ARBA" id="ARBA00022705"/>
    </source>
</evidence>
<dbReference type="InterPro" id="IPR007185">
    <property type="entry name" value="DNA_pol_a/d/e_bsu"/>
</dbReference>
<gene>
    <name evidence="8" type="ORF">DPX39_000067700</name>
</gene>
<feature type="domain" description="DNA polymerase alpha/delta/epsilon subunit B" evidence="7">
    <location>
        <begin position="274"/>
        <end position="494"/>
    </location>
</feature>
<reference evidence="8 9" key="1">
    <citation type="submission" date="2018-09" db="EMBL/GenBank/DDBJ databases">
        <title>whole genome sequence of T. equiperdum IVM-t1 strain.</title>
        <authorList>
            <person name="Suganuma K."/>
        </authorList>
    </citation>
    <scope>NUCLEOTIDE SEQUENCE [LARGE SCALE GENOMIC DNA]</scope>
    <source>
        <strain evidence="8 9">IVM-t1</strain>
    </source>
</reference>
<dbReference type="GO" id="GO:0008622">
    <property type="term" value="C:epsilon DNA polymerase complex"/>
    <property type="evidence" value="ECO:0007669"/>
    <property type="project" value="InterPro"/>
</dbReference>
<keyword evidence="4" id="KW-0238">DNA-binding</keyword>
<accession>A0A3L6KTF6</accession>
<comment type="caution">
    <text evidence="8">The sequence shown here is derived from an EMBL/GenBank/DDBJ whole genome shotgun (WGS) entry which is preliminary data.</text>
</comment>
<dbReference type="GO" id="GO:0042276">
    <property type="term" value="P:error-prone translesion synthesis"/>
    <property type="evidence" value="ECO:0007669"/>
    <property type="project" value="TreeGrafter"/>
</dbReference>
<dbReference type="Gene3D" id="3.60.21.60">
    <property type="match status" value="1"/>
</dbReference>
<keyword evidence="5" id="KW-0539">Nucleus</keyword>
<evidence type="ECO:0000313" key="9">
    <source>
        <dbReference type="Proteomes" id="UP000266743"/>
    </source>
</evidence>
<protein>
    <recommendedName>
        <fullName evidence="6">DNA polymerase II subunit 2</fullName>
    </recommendedName>
</protein>
<evidence type="ECO:0000256" key="2">
    <source>
        <dbReference type="ARBA" id="ARBA00009560"/>
    </source>
</evidence>
<evidence type="ECO:0000256" key="4">
    <source>
        <dbReference type="ARBA" id="ARBA00023125"/>
    </source>
</evidence>
<evidence type="ECO:0000256" key="5">
    <source>
        <dbReference type="ARBA" id="ARBA00023242"/>
    </source>
</evidence>
<comment type="similarity">
    <text evidence="2">Belongs to the DNA polymerase epsilon subunit B family.</text>
</comment>
<evidence type="ECO:0000256" key="6">
    <source>
        <dbReference type="ARBA" id="ARBA00032930"/>
    </source>
</evidence>
<name>A0A3L6KTF6_9TRYP</name>